<comment type="caution">
    <text evidence="4">The sequence shown here is derived from an EMBL/GenBank/DDBJ whole genome shotgun (WGS) entry which is preliminary data.</text>
</comment>
<dbReference type="EMBL" id="JBHRVA010000002">
    <property type="protein sequence ID" value="MFC3302361.1"/>
    <property type="molecule type" value="Genomic_DNA"/>
</dbReference>
<sequence>MTTIADKFRLPCGTTLKNRLAKAAMTEQLANSDLMPNERHFRLYERWSRGGAGLIITGNVQVDRKHLEHPGNIVIDRKPGGPSMDLFRRFARSAQQDGARAIMQLSHAGRQTPILVNTRPLAPSAVKVDLPGNNFGEPRSMTSAQIDTVIGQFVQAAHVASEAGFSGVQVHSAHGYLLSSFLSPLTNHRADRYGGRLENRAKVLMTIVDRIRAELPEDFILSVKLNSSDFQKGGLTTEDSLQVAEWLEDSGVDLLEISGGSYEQPAMMDMEGMEKRYEEKKAESTKKREAYFLEFAEAVRARTNMPLMVTGGFRSRQGMNEALESGACDIIGIARPLCVKPEFPNQLLSGEVDAVKSYEKNLRIGPGILGPHSPLKIMKTLNGFAVMAFFYENIARIADGKEPVENMNILAAFIRGQKAMAKKARALK</sequence>
<dbReference type="SUPFAM" id="SSF51395">
    <property type="entry name" value="FMN-linked oxidoreductases"/>
    <property type="match status" value="1"/>
</dbReference>
<proteinExistence type="predicted"/>
<dbReference type="InterPro" id="IPR001155">
    <property type="entry name" value="OxRdtase_FMN_N"/>
</dbReference>
<dbReference type="PANTHER" id="PTHR43656">
    <property type="entry name" value="BINDING OXIDOREDUCTASE, PUTATIVE (AFU_ORTHOLOGUE AFUA_2G08260)-RELATED"/>
    <property type="match status" value="1"/>
</dbReference>
<dbReference type="Gene3D" id="3.20.20.70">
    <property type="entry name" value="Aldolase class I"/>
    <property type="match status" value="1"/>
</dbReference>
<organism evidence="4 5">
    <name type="scientific">Parvularcula lutaonensis</name>
    <dbReference type="NCBI Taxonomy" id="491923"/>
    <lineage>
        <taxon>Bacteria</taxon>
        <taxon>Pseudomonadati</taxon>
        <taxon>Pseudomonadota</taxon>
        <taxon>Alphaproteobacteria</taxon>
        <taxon>Parvularculales</taxon>
        <taxon>Parvularculaceae</taxon>
        <taxon>Parvularcula</taxon>
    </lineage>
</organism>
<dbReference type="InterPro" id="IPR013785">
    <property type="entry name" value="Aldolase_TIM"/>
</dbReference>
<accession>A0ABV7MDK5</accession>
<name>A0ABV7MDK5_9PROT</name>
<dbReference type="InterPro" id="IPR051799">
    <property type="entry name" value="NADH_flavin_oxidoreductase"/>
</dbReference>
<keyword evidence="2" id="KW-0560">Oxidoreductase</keyword>
<evidence type="ECO:0000256" key="2">
    <source>
        <dbReference type="ARBA" id="ARBA00023002"/>
    </source>
</evidence>
<reference evidence="5" key="1">
    <citation type="journal article" date="2019" name="Int. J. Syst. Evol. Microbiol.">
        <title>The Global Catalogue of Microorganisms (GCM) 10K type strain sequencing project: providing services to taxonomists for standard genome sequencing and annotation.</title>
        <authorList>
            <consortium name="The Broad Institute Genomics Platform"/>
            <consortium name="The Broad Institute Genome Sequencing Center for Infectious Disease"/>
            <person name="Wu L."/>
            <person name="Ma J."/>
        </authorList>
    </citation>
    <scope>NUCLEOTIDE SEQUENCE [LARGE SCALE GENOMIC DNA]</scope>
    <source>
        <strain evidence="5">KCTC 22245</strain>
    </source>
</reference>
<protein>
    <submittedName>
        <fullName evidence="4">NADH:flavin oxidoreductase/NADH oxidase family protein</fullName>
    </submittedName>
</protein>
<dbReference type="Pfam" id="PF00724">
    <property type="entry name" value="Oxidored_FMN"/>
    <property type="match status" value="1"/>
</dbReference>
<feature type="domain" description="NADH:flavin oxidoreductase/NADH oxidase N-terminal" evidence="3">
    <location>
        <begin position="14"/>
        <end position="349"/>
    </location>
</feature>
<dbReference type="PANTHER" id="PTHR43656:SF2">
    <property type="entry name" value="BINDING OXIDOREDUCTASE, PUTATIVE (AFU_ORTHOLOGUE AFUA_2G08260)-RELATED"/>
    <property type="match status" value="1"/>
</dbReference>
<evidence type="ECO:0000256" key="1">
    <source>
        <dbReference type="ARBA" id="ARBA00022630"/>
    </source>
</evidence>
<evidence type="ECO:0000313" key="4">
    <source>
        <dbReference type="EMBL" id="MFC3302361.1"/>
    </source>
</evidence>
<dbReference type="Proteomes" id="UP001595607">
    <property type="component" value="Unassembled WGS sequence"/>
</dbReference>
<keyword evidence="5" id="KW-1185">Reference proteome</keyword>
<evidence type="ECO:0000259" key="3">
    <source>
        <dbReference type="Pfam" id="PF00724"/>
    </source>
</evidence>
<evidence type="ECO:0000313" key="5">
    <source>
        <dbReference type="Proteomes" id="UP001595607"/>
    </source>
</evidence>
<dbReference type="CDD" id="cd04733">
    <property type="entry name" value="OYE_like_2_FMN"/>
    <property type="match status" value="1"/>
</dbReference>
<keyword evidence="1" id="KW-0285">Flavoprotein</keyword>
<gene>
    <name evidence="4" type="ORF">ACFONP_06410</name>
</gene>
<dbReference type="RefSeq" id="WP_189570548.1">
    <property type="nucleotide sequence ID" value="NZ_BMXU01000001.1"/>
</dbReference>